<dbReference type="AlphaFoldDB" id="A0A173XJE3"/>
<name>A0A173XJE3_9FIRM</name>
<organism evidence="1 2">
    <name type="scientific">[Ruminococcus] torques</name>
    <dbReference type="NCBI Taxonomy" id="33039"/>
    <lineage>
        <taxon>Bacteria</taxon>
        <taxon>Bacillati</taxon>
        <taxon>Bacillota</taxon>
        <taxon>Clostridia</taxon>
        <taxon>Lachnospirales</taxon>
        <taxon>Lachnospiraceae</taxon>
        <taxon>Mediterraneibacter</taxon>
    </lineage>
</organism>
<dbReference type="EMBL" id="CYZO01000001">
    <property type="protein sequence ID" value="CUN51146.1"/>
    <property type="molecule type" value="Genomic_DNA"/>
</dbReference>
<dbReference type="Proteomes" id="UP000095787">
    <property type="component" value="Unassembled WGS sequence"/>
</dbReference>
<gene>
    <name evidence="1" type="ORF">ERS852456_00106</name>
</gene>
<reference evidence="1 2" key="1">
    <citation type="submission" date="2015-09" db="EMBL/GenBank/DDBJ databases">
        <authorList>
            <consortium name="Pathogen Informatics"/>
        </authorList>
    </citation>
    <scope>NUCLEOTIDE SEQUENCE [LARGE SCALE GENOMIC DNA]</scope>
    <source>
        <strain evidence="1 2">2789STDY5834841</strain>
    </source>
</reference>
<evidence type="ECO:0000313" key="2">
    <source>
        <dbReference type="Proteomes" id="UP000095787"/>
    </source>
</evidence>
<proteinExistence type="predicted"/>
<dbReference type="RefSeq" id="WP_009242459.1">
    <property type="nucleotide sequence ID" value="NZ_AP028249.1"/>
</dbReference>
<sequence length="287" mass="33562">MSNEEYMIFYGEKDIDYTKSNNYAFLNWDFDNSRGGKNNVYQSVEDNFVMGNAYMGNAVLGLFSILYSGNYCSVADTFIFPILFDIWHGVELWLKSSVDAIYYFQGIDNKKKKNHKIHEYLEILEGELKKLSLNQTINVALPEVIKLIQELQRVKANFDFARYTFNRQGNYQFYNAPIGKAEQWQNKEKNNDGQTDVSWISKMPIVPNTCVDLQELFVIVLGIVGNFRPFVEYLMLIIDEGGKLTDTAYNNFFEKHKKVQEDIMERDNNKEDLDIKEIMKIIHSYIL</sequence>
<evidence type="ECO:0000313" key="1">
    <source>
        <dbReference type="EMBL" id="CUN51146.1"/>
    </source>
</evidence>
<accession>A0A173XJE3</accession>
<protein>
    <submittedName>
        <fullName evidence="1">Uncharacterized protein</fullName>
    </submittedName>
</protein>